<dbReference type="EMBL" id="JAACJN010000106">
    <property type="protein sequence ID" value="KAF5373383.1"/>
    <property type="molecule type" value="Genomic_DNA"/>
</dbReference>
<feature type="compositionally biased region" description="Low complexity" evidence="1">
    <location>
        <begin position="349"/>
        <end position="362"/>
    </location>
</feature>
<feature type="compositionally biased region" description="Polar residues" evidence="1">
    <location>
        <begin position="851"/>
        <end position="862"/>
    </location>
</feature>
<protein>
    <submittedName>
        <fullName evidence="2">Uncharacterized protein</fullName>
    </submittedName>
</protein>
<feature type="compositionally biased region" description="Low complexity" evidence="1">
    <location>
        <begin position="396"/>
        <end position="408"/>
    </location>
</feature>
<comment type="caution">
    <text evidence="2">The sequence shown here is derived from an EMBL/GenBank/DDBJ whole genome shotgun (WGS) entry which is preliminary data.</text>
</comment>
<keyword evidence="3" id="KW-1185">Reference proteome</keyword>
<feature type="region of interest" description="Disordered" evidence="1">
    <location>
        <begin position="374"/>
        <end position="408"/>
    </location>
</feature>
<feature type="compositionally biased region" description="Basic and acidic residues" evidence="1">
    <location>
        <begin position="721"/>
        <end position="733"/>
    </location>
</feature>
<feature type="region of interest" description="Disordered" evidence="1">
    <location>
        <begin position="699"/>
        <end position="895"/>
    </location>
</feature>
<feature type="compositionally biased region" description="Polar residues" evidence="1">
    <location>
        <begin position="877"/>
        <end position="891"/>
    </location>
</feature>
<feature type="region of interest" description="Disordered" evidence="1">
    <location>
        <begin position="508"/>
        <end position="589"/>
    </location>
</feature>
<sequence length="990" mass="103927">MAGPLSVSSLATRRRFSHRYSQSTAPVLPSAIPLPSLCSSATSLSSFSGTPDAASSCLPTPSTAENPFEYASPKIVTDDRTDKMADQEDDIPTPKASPTRNADKSESSILPIYSGGSRSSGGASITSMTPTRPGSSSTSYSNDTDSTLTSARFRAARQKLRTSGSGYPYHPSASAPASEDDILHTLDSSNTLPQSPLVPTLFERRKRASVASSLFPSSSPSILICAPPTLAKSLVSPVSVESPSTSQGAVPRLSVKMAAVGQTTLASLGSVVVADIARPKPNRGVSASRRTPSYGDWHSASCSSFSRPHSGHVPLLSAHDAYNTSSTDRSPIVFNPLSPHVHGADSYFPTLPLSTSSPTPSTNKRRAARMLRSTLRDADAQPHFSSSSKRRRHSHSSSSSPPTTHASPALKARLESVLIADAHAEAENGHFDSSLEGSRRKGHGKDHVSARPSTSTSKSGRTRSSSRARSDTGLLGWLWNSMSDDEEDEEGEFGYGYDNVIFPFPKTAPPHVQAFSQTTRSSSSSRRPQNENDNESTPPRLRAQTQPAPSDVSRGFYSPFQGHSNARLLNGGDKTLSPSPPSPRPRHAFSLEAVPSMGDLPDMDKVDLAAEAESLGESVSVSLDFNSVSTSGFGMGTYQNQTKQKTAMNSRVQMKVQTTAQGTPAMSRSGRSKIPTPPPTPPLSKQYKMLNMQIQPPTLISASSSGSVPLSPPPVVAYGEESPRRNRRSDGRQSLDSSRPVRGSELRPSDPRRLAPQMPVAMSLSSLLPSTRTAGNGGPSTASTVPHNTSVARRRPSTSSGLPSRHVGFGSPDGANTGRTSPKFSSLPPSASAAPQSSSTSSHHFLPSPVSPSATTFSATRSSEFRSRPFYGDRKASATSLPSNPVSTAKTTGAGLSAPAPAPALASISATAPPLPPSFNAHTASMRCRQIDGYVSFAAVGVAGLEEPIAENDRDGDRYGGGDGNGAGGGGRRRGGSVGSGWKLGKLFGM</sequence>
<dbReference type="Proteomes" id="UP000518752">
    <property type="component" value="Unassembled WGS sequence"/>
</dbReference>
<feature type="region of interest" description="Disordered" evidence="1">
    <location>
        <begin position="349"/>
        <end position="368"/>
    </location>
</feature>
<organism evidence="2 3">
    <name type="scientific">Collybiopsis confluens</name>
    <dbReference type="NCBI Taxonomy" id="2823264"/>
    <lineage>
        <taxon>Eukaryota</taxon>
        <taxon>Fungi</taxon>
        <taxon>Dikarya</taxon>
        <taxon>Basidiomycota</taxon>
        <taxon>Agaricomycotina</taxon>
        <taxon>Agaricomycetes</taxon>
        <taxon>Agaricomycetidae</taxon>
        <taxon>Agaricales</taxon>
        <taxon>Marasmiineae</taxon>
        <taxon>Omphalotaceae</taxon>
        <taxon>Collybiopsis</taxon>
    </lineage>
</organism>
<evidence type="ECO:0000256" key="1">
    <source>
        <dbReference type="SAM" id="MobiDB-lite"/>
    </source>
</evidence>
<feature type="compositionally biased region" description="Low complexity" evidence="1">
    <location>
        <begin position="821"/>
        <end position="848"/>
    </location>
</feature>
<proteinExistence type="predicted"/>
<dbReference type="AlphaFoldDB" id="A0A8H5GYA4"/>
<feature type="region of interest" description="Disordered" evidence="1">
    <location>
        <begin position="428"/>
        <end position="470"/>
    </location>
</feature>
<accession>A0A8H5GYA4</accession>
<feature type="region of interest" description="Disordered" evidence="1">
    <location>
        <begin position="41"/>
        <end position="145"/>
    </location>
</feature>
<name>A0A8H5GYA4_9AGAR</name>
<feature type="compositionally biased region" description="Basic and acidic residues" evidence="1">
    <location>
        <begin position="863"/>
        <end position="876"/>
    </location>
</feature>
<evidence type="ECO:0000313" key="3">
    <source>
        <dbReference type="Proteomes" id="UP000518752"/>
    </source>
</evidence>
<feature type="compositionally biased region" description="Gly residues" evidence="1">
    <location>
        <begin position="961"/>
        <end position="970"/>
    </location>
</feature>
<feature type="compositionally biased region" description="Basic and acidic residues" evidence="1">
    <location>
        <begin position="951"/>
        <end position="960"/>
    </location>
</feature>
<gene>
    <name evidence="2" type="ORF">D9757_009761</name>
</gene>
<feature type="region of interest" description="Disordered" evidence="1">
    <location>
        <begin position="658"/>
        <end position="685"/>
    </location>
</feature>
<feature type="compositionally biased region" description="Polar residues" evidence="1">
    <location>
        <begin position="763"/>
        <end position="802"/>
    </location>
</feature>
<feature type="region of interest" description="Disordered" evidence="1">
    <location>
        <begin position="951"/>
        <end position="990"/>
    </location>
</feature>
<dbReference type="OrthoDB" id="3067719at2759"/>
<feature type="compositionally biased region" description="Low complexity" evidence="1">
    <location>
        <begin position="135"/>
        <end position="145"/>
    </location>
</feature>
<reference evidence="2 3" key="1">
    <citation type="journal article" date="2020" name="ISME J.">
        <title>Uncovering the hidden diversity of litter-decomposition mechanisms in mushroom-forming fungi.</title>
        <authorList>
            <person name="Floudas D."/>
            <person name="Bentzer J."/>
            <person name="Ahren D."/>
            <person name="Johansson T."/>
            <person name="Persson P."/>
            <person name="Tunlid A."/>
        </authorList>
    </citation>
    <scope>NUCLEOTIDE SEQUENCE [LARGE SCALE GENOMIC DNA]</scope>
    <source>
        <strain evidence="2 3">CBS 406.79</strain>
    </source>
</reference>
<evidence type="ECO:0000313" key="2">
    <source>
        <dbReference type="EMBL" id="KAF5373383.1"/>
    </source>
</evidence>
<feature type="region of interest" description="Disordered" evidence="1">
    <location>
        <begin position="281"/>
        <end position="301"/>
    </location>
</feature>
<feature type="compositionally biased region" description="Low complexity" evidence="1">
    <location>
        <begin position="114"/>
        <end position="127"/>
    </location>
</feature>
<feature type="compositionally biased region" description="Basic and acidic residues" evidence="1">
    <location>
        <begin position="76"/>
        <end position="86"/>
    </location>
</feature>
<feature type="compositionally biased region" description="Basic and acidic residues" evidence="1">
    <location>
        <begin position="742"/>
        <end position="753"/>
    </location>
</feature>